<sequence length="57" mass="6010">MTPRSQGGVVDPSLVVYGTSNVRVADLSVIANIPGIHTVSLAYMVAERAAEIIKADR</sequence>
<dbReference type="AlphaFoldDB" id="A0A9P5YG08"/>
<dbReference type="Proteomes" id="UP000807353">
    <property type="component" value="Unassembled WGS sequence"/>
</dbReference>
<evidence type="ECO:0000313" key="10">
    <source>
        <dbReference type="Proteomes" id="UP000807353"/>
    </source>
</evidence>
<keyword evidence="3" id="KW-0285">Flavoprotein</keyword>
<evidence type="ECO:0000256" key="1">
    <source>
        <dbReference type="ARBA" id="ARBA00001974"/>
    </source>
</evidence>
<protein>
    <submittedName>
        <fullName evidence="9">Glucose-methanol-choline oxidoreductase</fullName>
    </submittedName>
</protein>
<evidence type="ECO:0000256" key="3">
    <source>
        <dbReference type="ARBA" id="ARBA00022630"/>
    </source>
</evidence>
<feature type="domain" description="Glucose-methanol-choline oxidoreductase C-terminal" evidence="8">
    <location>
        <begin position="1"/>
        <end position="46"/>
    </location>
</feature>
<dbReference type="GO" id="GO:0016614">
    <property type="term" value="F:oxidoreductase activity, acting on CH-OH group of donors"/>
    <property type="evidence" value="ECO:0007669"/>
    <property type="project" value="InterPro"/>
</dbReference>
<accession>A0A9P5YG08</accession>
<keyword evidence="7" id="KW-0325">Glycoprotein</keyword>
<evidence type="ECO:0000256" key="6">
    <source>
        <dbReference type="ARBA" id="ARBA00023002"/>
    </source>
</evidence>
<comment type="cofactor">
    <cofactor evidence="1">
        <name>FAD</name>
        <dbReference type="ChEBI" id="CHEBI:57692"/>
    </cofactor>
</comment>
<keyword evidence="10" id="KW-1185">Reference proteome</keyword>
<organism evidence="9 10">
    <name type="scientific">Collybia nuda</name>
    <dbReference type="NCBI Taxonomy" id="64659"/>
    <lineage>
        <taxon>Eukaryota</taxon>
        <taxon>Fungi</taxon>
        <taxon>Dikarya</taxon>
        <taxon>Basidiomycota</taxon>
        <taxon>Agaricomycotina</taxon>
        <taxon>Agaricomycetes</taxon>
        <taxon>Agaricomycetidae</taxon>
        <taxon>Agaricales</taxon>
        <taxon>Tricholomatineae</taxon>
        <taxon>Clitocybaceae</taxon>
        <taxon>Collybia</taxon>
    </lineage>
</organism>
<dbReference type="Pfam" id="PF05199">
    <property type="entry name" value="GMC_oxred_C"/>
    <property type="match status" value="1"/>
</dbReference>
<dbReference type="InterPro" id="IPR007867">
    <property type="entry name" value="GMC_OxRtase_C"/>
</dbReference>
<evidence type="ECO:0000256" key="5">
    <source>
        <dbReference type="ARBA" id="ARBA00022827"/>
    </source>
</evidence>
<keyword evidence="6" id="KW-0560">Oxidoreductase</keyword>
<evidence type="ECO:0000259" key="8">
    <source>
        <dbReference type="Pfam" id="PF05199"/>
    </source>
</evidence>
<dbReference type="PANTHER" id="PTHR11552:SF201">
    <property type="entry name" value="GLUCOSE-METHANOL-CHOLINE OXIDOREDUCTASE N-TERMINAL DOMAIN-CONTAINING PROTEIN"/>
    <property type="match status" value="1"/>
</dbReference>
<evidence type="ECO:0000313" key="9">
    <source>
        <dbReference type="EMBL" id="KAF9466970.1"/>
    </source>
</evidence>
<name>A0A9P5YG08_9AGAR</name>
<evidence type="ECO:0000256" key="7">
    <source>
        <dbReference type="ARBA" id="ARBA00023180"/>
    </source>
</evidence>
<dbReference type="SUPFAM" id="SSF51905">
    <property type="entry name" value="FAD/NAD(P)-binding domain"/>
    <property type="match status" value="1"/>
</dbReference>
<keyword evidence="5" id="KW-0274">FAD</keyword>
<evidence type="ECO:0000256" key="2">
    <source>
        <dbReference type="ARBA" id="ARBA00010790"/>
    </source>
</evidence>
<dbReference type="Gene3D" id="3.50.50.60">
    <property type="entry name" value="FAD/NAD(P)-binding domain"/>
    <property type="match status" value="1"/>
</dbReference>
<dbReference type="GO" id="GO:0050660">
    <property type="term" value="F:flavin adenine dinucleotide binding"/>
    <property type="evidence" value="ECO:0007669"/>
    <property type="project" value="InterPro"/>
</dbReference>
<comment type="caution">
    <text evidence="9">The sequence shown here is derived from an EMBL/GenBank/DDBJ whole genome shotgun (WGS) entry which is preliminary data.</text>
</comment>
<proteinExistence type="inferred from homology"/>
<reference evidence="9" key="1">
    <citation type="submission" date="2020-11" db="EMBL/GenBank/DDBJ databases">
        <authorList>
            <consortium name="DOE Joint Genome Institute"/>
            <person name="Ahrendt S."/>
            <person name="Riley R."/>
            <person name="Andreopoulos W."/>
            <person name="Labutti K."/>
            <person name="Pangilinan J."/>
            <person name="Ruiz-Duenas F.J."/>
            <person name="Barrasa J.M."/>
            <person name="Sanchez-Garcia M."/>
            <person name="Camarero S."/>
            <person name="Miyauchi S."/>
            <person name="Serrano A."/>
            <person name="Linde D."/>
            <person name="Babiker R."/>
            <person name="Drula E."/>
            <person name="Ayuso-Fernandez I."/>
            <person name="Pacheco R."/>
            <person name="Padilla G."/>
            <person name="Ferreira P."/>
            <person name="Barriuso J."/>
            <person name="Kellner H."/>
            <person name="Castanera R."/>
            <person name="Alfaro M."/>
            <person name="Ramirez L."/>
            <person name="Pisabarro A.G."/>
            <person name="Kuo A."/>
            <person name="Tritt A."/>
            <person name="Lipzen A."/>
            <person name="He G."/>
            <person name="Yan M."/>
            <person name="Ng V."/>
            <person name="Cullen D."/>
            <person name="Martin F."/>
            <person name="Rosso M.-N."/>
            <person name="Henrissat B."/>
            <person name="Hibbett D."/>
            <person name="Martinez A.T."/>
            <person name="Grigoriev I.V."/>
        </authorList>
    </citation>
    <scope>NUCLEOTIDE SEQUENCE</scope>
    <source>
        <strain evidence="9">CBS 247.69</strain>
    </source>
</reference>
<keyword evidence="4" id="KW-0732">Signal</keyword>
<dbReference type="InterPro" id="IPR036188">
    <property type="entry name" value="FAD/NAD-bd_sf"/>
</dbReference>
<gene>
    <name evidence="9" type="ORF">BDZ94DRAFT_1305834</name>
</gene>
<dbReference type="OrthoDB" id="269227at2759"/>
<comment type="similarity">
    <text evidence="2">Belongs to the GMC oxidoreductase family.</text>
</comment>
<dbReference type="EMBL" id="MU150239">
    <property type="protein sequence ID" value="KAF9466970.1"/>
    <property type="molecule type" value="Genomic_DNA"/>
</dbReference>
<evidence type="ECO:0000256" key="4">
    <source>
        <dbReference type="ARBA" id="ARBA00022729"/>
    </source>
</evidence>
<dbReference type="InterPro" id="IPR012132">
    <property type="entry name" value="GMC_OxRdtase"/>
</dbReference>
<dbReference type="PANTHER" id="PTHR11552">
    <property type="entry name" value="GLUCOSE-METHANOL-CHOLINE GMC OXIDOREDUCTASE"/>
    <property type="match status" value="1"/>
</dbReference>